<dbReference type="RefSeq" id="WP_130094091.1">
    <property type="nucleotide sequence ID" value="NZ_SETE01000005.1"/>
</dbReference>
<comment type="caution">
    <text evidence="1">The sequence shown here is derived from an EMBL/GenBank/DDBJ whole genome shotgun (WGS) entry which is preliminary data.</text>
</comment>
<keyword evidence="2" id="KW-1185">Reference proteome</keyword>
<protein>
    <submittedName>
        <fullName evidence="1">Uncharacterized protein</fullName>
    </submittedName>
</protein>
<dbReference type="OrthoDB" id="1491784at2"/>
<sequence>MKRISILFILSLVILSCKKDQPEVAWLKIDKWILNSNPNAEIPQGEMSHDLSQVFVNMDGKSLGVYQLPAKIPIIGDGTHDFVILPGVINNGISATKKRYPFVEPYKGSITLVKNDTVSFTPSTQYYSSVKFLIEDFESPSMQMDVATESTATLGRNNDPAFLKWGNKYGEIILSDSASNISIATTFGTVLPKLGAEVYLEFDYINTNSMLTNVVSVGNGDYYEDPYILINSQLKDKAVWKHVYLDLMEIVSYRQTTPINEASFKFVLDPGFNSSYFIIDNIKLVYP</sequence>
<dbReference type="EMBL" id="SETE01000005">
    <property type="protein sequence ID" value="RYM32753.1"/>
    <property type="molecule type" value="Genomic_DNA"/>
</dbReference>
<reference evidence="1 2" key="1">
    <citation type="submission" date="2019-02" db="EMBL/GenBank/DDBJ databases">
        <title>Genome sequence of the sea-ice species Brumimicrobium glaciale.</title>
        <authorList>
            <person name="Bowman J.P."/>
        </authorList>
    </citation>
    <scope>NUCLEOTIDE SEQUENCE [LARGE SCALE GENOMIC DNA]</scope>
    <source>
        <strain evidence="1 2">IC156</strain>
    </source>
</reference>
<name>A0A4Q4KHL0_9FLAO</name>
<dbReference type="Proteomes" id="UP000293952">
    <property type="component" value="Unassembled WGS sequence"/>
</dbReference>
<organism evidence="1 2">
    <name type="scientific">Brumimicrobium glaciale</name>
    <dbReference type="NCBI Taxonomy" id="200475"/>
    <lineage>
        <taxon>Bacteria</taxon>
        <taxon>Pseudomonadati</taxon>
        <taxon>Bacteroidota</taxon>
        <taxon>Flavobacteriia</taxon>
        <taxon>Flavobacteriales</taxon>
        <taxon>Crocinitomicaceae</taxon>
        <taxon>Brumimicrobium</taxon>
    </lineage>
</organism>
<evidence type="ECO:0000313" key="1">
    <source>
        <dbReference type="EMBL" id="RYM32753.1"/>
    </source>
</evidence>
<gene>
    <name evidence="1" type="ORF">ERX46_11860</name>
</gene>
<accession>A0A4Q4KHL0</accession>
<dbReference type="PROSITE" id="PS51257">
    <property type="entry name" value="PROKAR_LIPOPROTEIN"/>
    <property type="match status" value="1"/>
</dbReference>
<dbReference type="AlphaFoldDB" id="A0A4Q4KHL0"/>
<proteinExistence type="predicted"/>
<evidence type="ECO:0000313" key="2">
    <source>
        <dbReference type="Proteomes" id="UP000293952"/>
    </source>
</evidence>